<organism evidence="2 3">
    <name type="scientific">Pleurodeles waltl</name>
    <name type="common">Iberian ribbed newt</name>
    <dbReference type="NCBI Taxonomy" id="8319"/>
    <lineage>
        <taxon>Eukaryota</taxon>
        <taxon>Metazoa</taxon>
        <taxon>Chordata</taxon>
        <taxon>Craniata</taxon>
        <taxon>Vertebrata</taxon>
        <taxon>Euteleostomi</taxon>
        <taxon>Amphibia</taxon>
        <taxon>Batrachia</taxon>
        <taxon>Caudata</taxon>
        <taxon>Salamandroidea</taxon>
        <taxon>Salamandridae</taxon>
        <taxon>Pleurodelinae</taxon>
        <taxon>Pleurodeles</taxon>
    </lineage>
</organism>
<dbReference type="Proteomes" id="UP001066276">
    <property type="component" value="Chromosome 3_1"/>
</dbReference>
<dbReference type="AlphaFoldDB" id="A0AAV7UNK0"/>
<evidence type="ECO:0000313" key="2">
    <source>
        <dbReference type="EMBL" id="KAJ1189197.1"/>
    </source>
</evidence>
<feature type="compositionally biased region" description="Basic and acidic residues" evidence="1">
    <location>
        <begin position="1"/>
        <end position="23"/>
    </location>
</feature>
<keyword evidence="3" id="KW-1185">Reference proteome</keyword>
<feature type="compositionally biased region" description="Polar residues" evidence="1">
    <location>
        <begin position="32"/>
        <end position="52"/>
    </location>
</feature>
<protein>
    <submittedName>
        <fullName evidence="2">Uncharacterized protein</fullName>
    </submittedName>
</protein>
<feature type="region of interest" description="Disordered" evidence="1">
    <location>
        <begin position="1"/>
        <end position="57"/>
    </location>
</feature>
<sequence length="84" mass="9290">MNLDTEHGPLEKARKRQRVESKPAKKAPKKSWSMTQPHTSSTAAADHSNISPKKTAEDEHISAIVKECLKYFAPLLFNKAACSA</sequence>
<dbReference type="EMBL" id="JANPWB010000005">
    <property type="protein sequence ID" value="KAJ1189197.1"/>
    <property type="molecule type" value="Genomic_DNA"/>
</dbReference>
<comment type="caution">
    <text evidence="2">The sequence shown here is derived from an EMBL/GenBank/DDBJ whole genome shotgun (WGS) entry which is preliminary data.</text>
</comment>
<evidence type="ECO:0000256" key="1">
    <source>
        <dbReference type="SAM" id="MobiDB-lite"/>
    </source>
</evidence>
<reference evidence="2" key="1">
    <citation type="journal article" date="2022" name="bioRxiv">
        <title>Sequencing and chromosome-scale assembly of the giantPleurodeles waltlgenome.</title>
        <authorList>
            <person name="Brown T."/>
            <person name="Elewa A."/>
            <person name="Iarovenko S."/>
            <person name="Subramanian E."/>
            <person name="Araus A.J."/>
            <person name="Petzold A."/>
            <person name="Susuki M."/>
            <person name="Suzuki K.-i.T."/>
            <person name="Hayashi T."/>
            <person name="Toyoda A."/>
            <person name="Oliveira C."/>
            <person name="Osipova E."/>
            <person name="Leigh N.D."/>
            <person name="Simon A."/>
            <person name="Yun M.H."/>
        </authorList>
    </citation>
    <scope>NUCLEOTIDE SEQUENCE</scope>
    <source>
        <strain evidence="2">20211129_DDA</strain>
        <tissue evidence="2">Liver</tissue>
    </source>
</reference>
<gene>
    <name evidence="2" type="ORF">NDU88_005948</name>
</gene>
<evidence type="ECO:0000313" key="3">
    <source>
        <dbReference type="Proteomes" id="UP001066276"/>
    </source>
</evidence>
<name>A0AAV7UNK0_PLEWA</name>
<accession>A0AAV7UNK0</accession>
<proteinExistence type="predicted"/>